<name>A0A1W4WSM1_AGRPL</name>
<dbReference type="PANTHER" id="PTHR21179:SF1">
    <property type="entry name" value="KAZ1-TYPE SERINE PROTEASE INHIBITOR-LIKE PROTEIN TYPE EPSILON-RELATED"/>
    <property type="match status" value="1"/>
</dbReference>
<dbReference type="KEGG" id="apln:108735823"/>
<evidence type="ECO:0000256" key="1">
    <source>
        <dbReference type="SAM" id="MobiDB-lite"/>
    </source>
</evidence>
<evidence type="ECO:0000313" key="4">
    <source>
        <dbReference type="RefSeq" id="XP_018323492.1"/>
    </source>
</evidence>
<sequence length="178" mass="19985">MLHLQSQIILAFLLNLPRKSDQQNGAGFVWQSRPLAAANGELSNIIFDDSERNSKPFVPAQASRSINFEKDSSDFVFPSDDNNNNQNYPFQQQTNTNTNNENEGRQFMGNVPNTTPNRPGSQVSENARKICEQNCLSTSQYDPVCGDDQKTYHNEGKLRCAQRCGKNVRIISRVPCGK</sequence>
<feature type="region of interest" description="Disordered" evidence="1">
    <location>
        <begin position="77"/>
        <end position="125"/>
    </location>
</feature>
<dbReference type="Pfam" id="PF00050">
    <property type="entry name" value="Kazal_1"/>
    <property type="match status" value="1"/>
</dbReference>
<dbReference type="AlphaFoldDB" id="A0A1W4WSM1"/>
<dbReference type="InterPro" id="IPR036058">
    <property type="entry name" value="Kazal_dom_sf"/>
</dbReference>
<dbReference type="SMART" id="SM00280">
    <property type="entry name" value="KAZAL"/>
    <property type="match status" value="1"/>
</dbReference>
<dbReference type="InterPro" id="IPR039932">
    <property type="entry name" value="Spink4-like"/>
</dbReference>
<accession>A0A1W4WSM1</accession>
<feature type="domain" description="Kazal-like" evidence="2">
    <location>
        <begin position="125"/>
        <end position="178"/>
    </location>
</feature>
<reference evidence="4 5" key="1">
    <citation type="submission" date="2025-04" db="UniProtKB">
        <authorList>
            <consortium name="RefSeq"/>
        </authorList>
    </citation>
    <scope>IDENTIFICATION</scope>
    <source>
        <tissue evidence="4 5">Entire body</tissue>
    </source>
</reference>
<organism evidence="3 4">
    <name type="scientific">Agrilus planipennis</name>
    <name type="common">Emerald ash borer</name>
    <name type="synonym">Agrilus marcopoli</name>
    <dbReference type="NCBI Taxonomy" id="224129"/>
    <lineage>
        <taxon>Eukaryota</taxon>
        <taxon>Metazoa</taxon>
        <taxon>Ecdysozoa</taxon>
        <taxon>Arthropoda</taxon>
        <taxon>Hexapoda</taxon>
        <taxon>Insecta</taxon>
        <taxon>Pterygota</taxon>
        <taxon>Neoptera</taxon>
        <taxon>Endopterygota</taxon>
        <taxon>Coleoptera</taxon>
        <taxon>Polyphaga</taxon>
        <taxon>Elateriformia</taxon>
        <taxon>Buprestoidea</taxon>
        <taxon>Buprestidae</taxon>
        <taxon>Agrilinae</taxon>
        <taxon>Agrilus</taxon>
    </lineage>
</organism>
<evidence type="ECO:0000313" key="3">
    <source>
        <dbReference type="Proteomes" id="UP000192223"/>
    </source>
</evidence>
<dbReference type="RefSeq" id="XP_018323492.1">
    <property type="nucleotide sequence ID" value="XM_018467990.2"/>
</dbReference>
<dbReference type="InterPro" id="IPR002350">
    <property type="entry name" value="Kazal_dom"/>
</dbReference>
<protein>
    <submittedName>
        <fullName evidence="4">DNA cross-link repair 1 protein-like isoform X1</fullName>
    </submittedName>
    <submittedName>
        <fullName evidence="5">DNA cross-link repair 1 protein-like isoform X2</fullName>
    </submittedName>
</protein>
<keyword evidence="3" id="KW-1185">Reference proteome</keyword>
<dbReference type="OrthoDB" id="126772at2759"/>
<evidence type="ECO:0000313" key="5">
    <source>
        <dbReference type="RefSeq" id="XP_025830976.1"/>
    </source>
</evidence>
<dbReference type="PROSITE" id="PS51465">
    <property type="entry name" value="KAZAL_2"/>
    <property type="match status" value="1"/>
</dbReference>
<feature type="compositionally biased region" description="Low complexity" evidence="1">
    <location>
        <begin position="82"/>
        <end position="101"/>
    </location>
</feature>
<dbReference type="Gene3D" id="3.30.60.30">
    <property type="match status" value="1"/>
</dbReference>
<evidence type="ECO:0000259" key="2">
    <source>
        <dbReference type="PROSITE" id="PS51465"/>
    </source>
</evidence>
<dbReference type="Proteomes" id="UP000192223">
    <property type="component" value="Unplaced"/>
</dbReference>
<dbReference type="GO" id="GO:0004867">
    <property type="term" value="F:serine-type endopeptidase inhibitor activity"/>
    <property type="evidence" value="ECO:0007669"/>
    <property type="project" value="InterPro"/>
</dbReference>
<dbReference type="GeneID" id="108735823"/>
<proteinExistence type="predicted"/>
<dbReference type="PANTHER" id="PTHR21179">
    <property type="entry name" value="SERINE-TYPE ENDOPEPTIDASE INHIBITOR"/>
    <property type="match status" value="1"/>
</dbReference>
<dbReference type="RefSeq" id="XP_025830976.1">
    <property type="nucleotide sequence ID" value="XM_025975191.1"/>
</dbReference>
<feature type="compositionally biased region" description="Polar residues" evidence="1">
    <location>
        <begin position="111"/>
        <end position="125"/>
    </location>
</feature>
<gene>
    <name evidence="4 5" type="primary">LOC108735823</name>
</gene>
<dbReference type="SUPFAM" id="SSF100895">
    <property type="entry name" value="Kazal-type serine protease inhibitors"/>
    <property type="match status" value="1"/>
</dbReference>